<dbReference type="Pfam" id="PF10320">
    <property type="entry name" value="7TM_GPCR_Srsx"/>
    <property type="match status" value="1"/>
</dbReference>
<evidence type="ECO:0008006" key="4">
    <source>
        <dbReference type="Google" id="ProtNLM"/>
    </source>
</evidence>
<reference evidence="2 3" key="1">
    <citation type="submission" date="2024-10" db="EMBL/GenBank/DDBJ databases">
        <authorList>
            <person name="Kim D."/>
        </authorList>
    </citation>
    <scope>NUCLEOTIDE SEQUENCE [LARGE SCALE GENOMIC DNA]</scope>
    <source>
        <strain evidence="2">BH-2024</strain>
    </source>
</reference>
<dbReference type="PANTHER" id="PTHR23360:SF5">
    <property type="entry name" value="G-PROTEIN COUPLED RECEPTORS FAMILY 1 PROFILE DOMAIN-CONTAINING PROTEIN"/>
    <property type="match status" value="1"/>
</dbReference>
<dbReference type="InterPro" id="IPR019424">
    <property type="entry name" value="7TM_GPCR_Srsx"/>
</dbReference>
<feature type="transmembrane region" description="Helical" evidence="1">
    <location>
        <begin position="140"/>
        <end position="160"/>
    </location>
</feature>
<evidence type="ECO:0000313" key="2">
    <source>
        <dbReference type="EMBL" id="KAL3089827.1"/>
    </source>
</evidence>
<dbReference type="AlphaFoldDB" id="A0ABD2JH42"/>
<feature type="transmembrane region" description="Helical" evidence="1">
    <location>
        <begin position="97"/>
        <end position="119"/>
    </location>
</feature>
<evidence type="ECO:0000313" key="3">
    <source>
        <dbReference type="Proteomes" id="UP001620626"/>
    </source>
</evidence>
<evidence type="ECO:0000256" key="1">
    <source>
        <dbReference type="SAM" id="Phobius"/>
    </source>
</evidence>
<comment type="caution">
    <text evidence="2">The sequence shown here is derived from an EMBL/GenBank/DDBJ whole genome shotgun (WGS) entry which is preliminary data.</text>
</comment>
<dbReference type="PANTHER" id="PTHR23360">
    <property type="entry name" value="G-PROTEIN COUPLED RECEPTORS FAMILY 1 PROFILE DOMAIN-CONTAINING PROTEIN-RELATED"/>
    <property type="match status" value="1"/>
</dbReference>
<dbReference type="Gene3D" id="1.20.1070.10">
    <property type="entry name" value="Rhodopsin 7-helix transmembrane proteins"/>
    <property type="match status" value="1"/>
</dbReference>
<feature type="transmembrane region" description="Helical" evidence="1">
    <location>
        <begin position="20"/>
        <end position="50"/>
    </location>
</feature>
<keyword evidence="1" id="KW-1133">Transmembrane helix</keyword>
<dbReference type="SUPFAM" id="SSF81321">
    <property type="entry name" value="Family A G protein-coupled receptor-like"/>
    <property type="match status" value="1"/>
</dbReference>
<dbReference type="Proteomes" id="UP001620626">
    <property type="component" value="Unassembled WGS sequence"/>
</dbReference>
<dbReference type="EMBL" id="JBICBT010000971">
    <property type="protein sequence ID" value="KAL3089827.1"/>
    <property type="molecule type" value="Genomic_DNA"/>
</dbReference>
<keyword evidence="1" id="KW-0812">Transmembrane</keyword>
<protein>
    <recommendedName>
        <fullName evidence="4">G-protein coupled receptors family 1 profile domain-containing protein</fullName>
    </recommendedName>
</protein>
<dbReference type="InterPro" id="IPR047130">
    <property type="entry name" value="7TM_GPCR_Srsx_nematod"/>
</dbReference>
<sequence>MAYNASTDVWFQYFNSNGPQWIILLATYGFRALWATLGIMFNFGIVYITLKSKSLRGSCNILIAMESAFALILDLGYYVSFFVVISGTKFIRYEYCFWFLIVPCLLGDMAQMTMVFTGVDRLTCVMFPIWYKKRNAKCHLAFVWFVLLCYATYDFVINYIDYLNSKQL</sequence>
<keyword evidence="1" id="KW-0472">Membrane</keyword>
<name>A0ABD2JH42_9BILA</name>
<gene>
    <name evidence="2" type="ORF">niasHT_022459</name>
</gene>
<keyword evidence="3" id="KW-1185">Reference proteome</keyword>
<proteinExistence type="predicted"/>
<accession>A0ABD2JH42</accession>
<organism evidence="2 3">
    <name type="scientific">Heterodera trifolii</name>
    <dbReference type="NCBI Taxonomy" id="157864"/>
    <lineage>
        <taxon>Eukaryota</taxon>
        <taxon>Metazoa</taxon>
        <taxon>Ecdysozoa</taxon>
        <taxon>Nematoda</taxon>
        <taxon>Chromadorea</taxon>
        <taxon>Rhabditida</taxon>
        <taxon>Tylenchina</taxon>
        <taxon>Tylenchomorpha</taxon>
        <taxon>Tylenchoidea</taxon>
        <taxon>Heteroderidae</taxon>
        <taxon>Heteroderinae</taxon>
        <taxon>Heterodera</taxon>
    </lineage>
</organism>
<feature type="transmembrane region" description="Helical" evidence="1">
    <location>
        <begin position="62"/>
        <end position="85"/>
    </location>
</feature>